<sequence length="124" mass="14468">MLTEDDIKEIRENREMIEQGRKEPVILYYKGFLEKDPIIGEEVPGLPRKETVQVVWKKITLVEKTKFDTLDVTNGEALVTFHLSTDLENIEKIERRGVFYVIKLIDERGLGGVNRREVIVKRVI</sequence>
<proteinExistence type="predicted"/>
<dbReference type="RefSeq" id="WP_000954641.1">
    <property type="nucleotide sequence ID" value="NZ_CP040880.1"/>
</dbReference>
<protein>
    <recommendedName>
        <fullName evidence="7">Phage protein</fullName>
    </recommendedName>
</protein>
<evidence type="ECO:0000313" key="6">
    <source>
        <dbReference type="Proteomes" id="UP001221338"/>
    </source>
</evidence>
<evidence type="ECO:0000313" key="4">
    <source>
        <dbReference type="Proteomes" id="UP000194422"/>
    </source>
</evidence>
<name>A0A5M9H7E8_9BACI</name>
<keyword evidence="6" id="KW-1185">Reference proteome</keyword>
<dbReference type="EMBL" id="FWYW01000092">
    <property type="protein sequence ID" value="SME39161.1"/>
    <property type="molecule type" value="Genomic_DNA"/>
</dbReference>
<dbReference type="Proteomes" id="UP001221338">
    <property type="component" value="Unassembled WGS sequence"/>
</dbReference>
<dbReference type="Proteomes" id="UP000325411">
    <property type="component" value="Unassembled WGS sequence"/>
</dbReference>
<dbReference type="EMBL" id="VXCE01000001">
    <property type="protein sequence ID" value="KAA8481174.1"/>
    <property type="molecule type" value="Genomic_DNA"/>
</dbReference>
<dbReference type="Proteomes" id="UP000194422">
    <property type="component" value="Unassembled WGS sequence"/>
</dbReference>
<comment type="caution">
    <text evidence="1">The sequence shown here is derived from an EMBL/GenBank/DDBJ whole genome shotgun (WGS) entry which is preliminary data.</text>
</comment>
<organism evidence="1 5">
    <name type="scientific">Bacillus paranthracis</name>
    <dbReference type="NCBI Taxonomy" id="2026186"/>
    <lineage>
        <taxon>Bacteria</taxon>
        <taxon>Bacillati</taxon>
        <taxon>Bacillota</taxon>
        <taxon>Bacilli</taxon>
        <taxon>Bacillales</taxon>
        <taxon>Bacillaceae</taxon>
        <taxon>Bacillus</taxon>
        <taxon>Bacillus cereus group</taxon>
    </lineage>
</organism>
<dbReference type="AlphaFoldDB" id="A0A5M9H7E8"/>
<gene>
    <name evidence="3" type="ORF">BACERE00174_05166</name>
    <name evidence="1" type="ORF">FYW06_05030</name>
    <name evidence="2" type="ORF">P6U22_05595</name>
</gene>
<reference evidence="1 5" key="2">
    <citation type="submission" date="2019-09" db="EMBL/GenBank/DDBJ databases">
        <authorList>
            <person name="Geng P."/>
            <person name="Wan X."/>
            <person name="Zhou G."/>
            <person name="Yuan Z."/>
            <person name="Hu X."/>
        </authorList>
    </citation>
    <scope>NUCLEOTIDE SEQUENCE [LARGE SCALE GENOMIC DNA]</scope>
    <source>
        <strain evidence="1 5">EFR-4</strain>
    </source>
</reference>
<evidence type="ECO:0000313" key="3">
    <source>
        <dbReference type="EMBL" id="SME39161.1"/>
    </source>
</evidence>
<evidence type="ECO:0000313" key="5">
    <source>
        <dbReference type="Proteomes" id="UP000325411"/>
    </source>
</evidence>
<evidence type="ECO:0000313" key="2">
    <source>
        <dbReference type="EMBL" id="MDG0940675.1"/>
    </source>
</evidence>
<accession>A0A5M9H7E8</accession>
<dbReference type="EMBL" id="JARPRV010000002">
    <property type="protein sequence ID" value="MDG0940675.1"/>
    <property type="molecule type" value="Genomic_DNA"/>
</dbReference>
<evidence type="ECO:0008006" key="7">
    <source>
        <dbReference type="Google" id="ProtNLM"/>
    </source>
</evidence>
<evidence type="ECO:0000313" key="1">
    <source>
        <dbReference type="EMBL" id="KAA8481174.1"/>
    </source>
</evidence>
<reference evidence="2 6" key="3">
    <citation type="submission" date="2023-03" db="EMBL/GenBank/DDBJ databases">
        <title>Genetic diversity of Bacillus cereus sensu lato isolates from Slovenia.</title>
        <authorList>
            <person name="Abdelli M."/>
        </authorList>
    </citation>
    <scope>NUCLEOTIDE SEQUENCE [LARGE SCALE GENOMIC DNA]</scope>
    <source>
        <strain evidence="2 6">SIBC61B</strain>
    </source>
</reference>
<reference evidence="3 4" key="1">
    <citation type="submission" date="2017-04" db="EMBL/GenBank/DDBJ databases">
        <authorList>
            <person name="Criscuolo A."/>
        </authorList>
    </citation>
    <scope>NUCLEOTIDE SEQUENCE [LARGE SCALE GENOMIC DNA]</scope>
    <source>
        <strain evidence="3">16-00174</strain>
    </source>
</reference>